<reference evidence="2" key="1">
    <citation type="submission" date="2020-03" db="EMBL/GenBank/DDBJ databases">
        <title>Castanea mollissima Vanexum genome sequencing.</title>
        <authorList>
            <person name="Staton M."/>
        </authorList>
    </citation>
    <scope>NUCLEOTIDE SEQUENCE</scope>
    <source>
        <tissue evidence="2">Leaf</tissue>
    </source>
</reference>
<organism evidence="2 3">
    <name type="scientific">Castanea mollissima</name>
    <name type="common">Chinese chestnut</name>
    <dbReference type="NCBI Taxonomy" id="60419"/>
    <lineage>
        <taxon>Eukaryota</taxon>
        <taxon>Viridiplantae</taxon>
        <taxon>Streptophyta</taxon>
        <taxon>Embryophyta</taxon>
        <taxon>Tracheophyta</taxon>
        <taxon>Spermatophyta</taxon>
        <taxon>Magnoliopsida</taxon>
        <taxon>eudicotyledons</taxon>
        <taxon>Gunneridae</taxon>
        <taxon>Pentapetalae</taxon>
        <taxon>rosids</taxon>
        <taxon>fabids</taxon>
        <taxon>Fagales</taxon>
        <taxon>Fagaceae</taxon>
        <taxon>Castanea</taxon>
    </lineage>
</organism>
<sequence>MNRKDIGEYFSSEFLEVFQSSSPNVPPDLDGLIKPCISAQENEMLTTMPSADDIRREVFEMHPLKAPGPDGMRSLFYRHYWLIVGDQLVAAVQSFFKEGWLLYLLVSAMFATRKLLIVIELRERKKAALQLAAKYKVRADWLRAPKASNASWVWKSIERVKDIIKLGACKLVGSGNTILVWEDPWLPDKSGFIPKLRAQVNNSCLVVSQLLNSSGSGWNDILLYELFDRESIVAIKNIPIWSFGLEDRWTWTKYENGQFSVKSCYRLITKGGNSSSSVSLTRKIWKASIHERLKMHLWRTTFNLLPTKDKLSEFSPSSDTSCPLCNVETESALHLFTHCHIARAIWFGSCWNIRIDRWQIQCSSHLIELLIDPPPSL</sequence>
<keyword evidence="3" id="KW-1185">Reference proteome</keyword>
<comment type="caution">
    <text evidence="2">The sequence shown here is derived from an EMBL/GenBank/DDBJ whole genome shotgun (WGS) entry which is preliminary data.</text>
</comment>
<evidence type="ECO:0000259" key="1">
    <source>
        <dbReference type="Pfam" id="PF13966"/>
    </source>
</evidence>
<dbReference type="EMBL" id="JRKL02004711">
    <property type="protein sequence ID" value="KAF3951927.1"/>
    <property type="molecule type" value="Genomic_DNA"/>
</dbReference>
<dbReference type="Proteomes" id="UP000737018">
    <property type="component" value="Unassembled WGS sequence"/>
</dbReference>
<feature type="domain" description="Reverse transcriptase zinc-binding" evidence="1">
    <location>
        <begin position="259"/>
        <end position="346"/>
    </location>
</feature>
<dbReference type="PANTHER" id="PTHR36617">
    <property type="entry name" value="PROTEIN, PUTATIVE-RELATED"/>
    <property type="match status" value="1"/>
</dbReference>
<dbReference type="PANTHER" id="PTHR36617:SF16">
    <property type="entry name" value="OS04G0516500 PROTEIN"/>
    <property type="match status" value="1"/>
</dbReference>
<gene>
    <name evidence="2" type="ORF">CMV_022470</name>
</gene>
<proteinExistence type="predicted"/>
<accession>A0A8J4VBK7</accession>
<name>A0A8J4VBK7_9ROSI</name>
<dbReference type="Pfam" id="PF13966">
    <property type="entry name" value="zf-RVT"/>
    <property type="match status" value="1"/>
</dbReference>
<evidence type="ECO:0000313" key="2">
    <source>
        <dbReference type="EMBL" id="KAF3951927.1"/>
    </source>
</evidence>
<dbReference type="InterPro" id="IPR026960">
    <property type="entry name" value="RVT-Znf"/>
</dbReference>
<protein>
    <recommendedName>
        <fullName evidence="1">Reverse transcriptase zinc-binding domain-containing protein</fullName>
    </recommendedName>
</protein>
<dbReference type="AlphaFoldDB" id="A0A8J4VBK7"/>
<evidence type="ECO:0000313" key="3">
    <source>
        <dbReference type="Proteomes" id="UP000737018"/>
    </source>
</evidence>
<dbReference type="OrthoDB" id="1739838at2759"/>